<dbReference type="Pfam" id="PF00924">
    <property type="entry name" value="MS_channel_2nd"/>
    <property type="match status" value="1"/>
</dbReference>
<dbReference type="Gene3D" id="2.30.30.60">
    <property type="match status" value="1"/>
</dbReference>
<feature type="transmembrane region" description="Helical" evidence="6">
    <location>
        <begin position="77"/>
        <end position="102"/>
    </location>
</feature>
<dbReference type="InterPro" id="IPR006685">
    <property type="entry name" value="MscS_channel_2nd"/>
</dbReference>
<evidence type="ECO:0000256" key="7">
    <source>
        <dbReference type="SAM" id="MobiDB-lite"/>
    </source>
</evidence>
<accession>A0A3C1KSR6</accession>
<evidence type="ECO:0000256" key="2">
    <source>
        <dbReference type="ARBA" id="ARBA00022475"/>
    </source>
</evidence>
<comment type="subunit">
    <text evidence="6">Homoheptamer.</text>
</comment>
<keyword evidence="6" id="KW-0406">Ion transport</keyword>
<keyword evidence="4 6" id="KW-1133">Transmembrane helix</keyword>
<evidence type="ECO:0000256" key="1">
    <source>
        <dbReference type="ARBA" id="ARBA00004651"/>
    </source>
</evidence>
<keyword evidence="2" id="KW-1003">Cell membrane</keyword>
<comment type="caution">
    <text evidence="6">Lacks conserved residue(s) required for the propagation of feature annotation.</text>
</comment>
<evidence type="ECO:0000313" key="9">
    <source>
        <dbReference type="EMBL" id="HAN29578.1"/>
    </source>
</evidence>
<dbReference type="EMBL" id="DMND01000241">
    <property type="protein sequence ID" value="HAN29578.1"/>
    <property type="molecule type" value="Genomic_DNA"/>
</dbReference>
<dbReference type="GO" id="GO:0005886">
    <property type="term" value="C:plasma membrane"/>
    <property type="evidence" value="ECO:0007669"/>
    <property type="project" value="UniProtKB-SubCell"/>
</dbReference>
<protein>
    <recommendedName>
        <fullName evidence="6">Small-conductance mechanosensitive channel</fullName>
    </recommendedName>
</protein>
<evidence type="ECO:0000256" key="4">
    <source>
        <dbReference type="ARBA" id="ARBA00022989"/>
    </source>
</evidence>
<dbReference type="AlphaFoldDB" id="A0A3C1KSR6"/>
<dbReference type="SUPFAM" id="SSF82689">
    <property type="entry name" value="Mechanosensitive channel protein MscS (YggB), C-terminal domain"/>
    <property type="match status" value="1"/>
</dbReference>
<keyword evidence="6" id="KW-0407">Ion channel</keyword>
<evidence type="ECO:0000256" key="5">
    <source>
        <dbReference type="ARBA" id="ARBA00023136"/>
    </source>
</evidence>
<proteinExistence type="inferred from homology"/>
<dbReference type="Gene3D" id="3.30.70.100">
    <property type="match status" value="1"/>
</dbReference>
<dbReference type="InterPro" id="IPR023408">
    <property type="entry name" value="MscS_beta-dom_sf"/>
</dbReference>
<comment type="subcellular location">
    <subcellularLocation>
        <location evidence="6">Cell inner membrane</location>
        <topology evidence="6">Multi-pass membrane protein</topology>
    </subcellularLocation>
    <subcellularLocation>
        <location evidence="1">Cell membrane</location>
        <topology evidence="1">Multi-pass membrane protein</topology>
    </subcellularLocation>
</comment>
<evidence type="ECO:0000313" key="10">
    <source>
        <dbReference type="Proteomes" id="UP000259273"/>
    </source>
</evidence>
<dbReference type="PANTHER" id="PTHR30221:SF18">
    <property type="entry name" value="SLL0590 PROTEIN"/>
    <property type="match status" value="1"/>
</dbReference>
<gene>
    <name evidence="9" type="ORF">DCP75_17995</name>
</gene>
<keyword evidence="6" id="KW-0813">Transport</keyword>
<evidence type="ECO:0000259" key="8">
    <source>
        <dbReference type="Pfam" id="PF00924"/>
    </source>
</evidence>
<dbReference type="PANTHER" id="PTHR30221">
    <property type="entry name" value="SMALL-CONDUCTANCE MECHANOSENSITIVE CHANNEL"/>
    <property type="match status" value="1"/>
</dbReference>
<organism evidence="9 10">
    <name type="scientific">Haliea salexigens</name>
    <dbReference type="NCBI Taxonomy" id="287487"/>
    <lineage>
        <taxon>Bacteria</taxon>
        <taxon>Pseudomonadati</taxon>
        <taxon>Pseudomonadota</taxon>
        <taxon>Gammaproteobacteria</taxon>
        <taxon>Cellvibrionales</taxon>
        <taxon>Halieaceae</taxon>
        <taxon>Haliea</taxon>
    </lineage>
</organism>
<sequence>MTEWLDVVIDLFPAGMVVALTAALIAAGYWLAQRKDRGTETLLFQLGVWLLGSAGIIACVVVLPISDETQGQILGLLGVLLTAVIALSSTTFVANAMAGVMLQTTRPFRAGDYLRVGEQFGRVTRRSLINTQLQTEMRDITTLPNMLLVATPITVMHRDGTIISAEVSLGYDTPYTEVQELLLQAAETSGLSDPFVLLLELLDHAVLYRVCGFLTESKTPLTARSNLRKKMLEQLHGHGIEIVSPSFVNQRRQDPATRVMPAVPVLQSGTVASETVAPEERIFDKAEEAATLEELKEERSATQEALAAAMDRRDATEEEQTPALEQEIRQLEQRDVWLKARIEEEEAPKDKAP</sequence>
<feature type="region of interest" description="Disordered" evidence="7">
    <location>
        <begin position="295"/>
        <end position="327"/>
    </location>
</feature>
<dbReference type="InterPro" id="IPR045275">
    <property type="entry name" value="MscS_archaea/bacteria_type"/>
</dbReference>
<dbReference type="Proteomes" id="UP000259273">
    <property type="component" value="Unassembled WGS sequence"/>
</dbReference>
<dbReference type="SUPFAM" id="SSF50182">
    <property type="entry name" value="Sm-like ribonucleoproteins"/>
    <property type="match status" value="1"/>
</dbReference>
<dbReference type="GO" id="GO:0008381">
    <property type="term" value="F:mechanosensitive monoatomic ion channel activity"/>
    <property type="evidence" value="ECO:0007669"/>
    <property type="project" value="InterPro"/>
</dbReference>
<feature type="transmembrane region" description="Helical" evidence="6">
    <location>
        <begin position="43"/>
        <end position="65"/>
    </location>
</feature>
<dbReference type="STRING" id="1121937.GCA_000423125_02508"/>
<comment type="caution">
    <text evidence="9">The sequence shown here is derived from an EMBL/GenBank/DDBJ whole genome shotgun (WGS) entry which is preliminary data.</text>
</comment>
<feature type="domain" description="Mechanosensitive ion channel MscS" evidence="8">
    <location>
        <begin position="92"/>
        <end position="153"/>
    </location>
</feature>
<dbReference type="InterPro" id="IPR011066">
    <property type="entry name" value="MscS_channel_C_sf"/>
</dbReference>
<feature type="transmembrane region" description="Helical" evidence="6">
    <location>
        <begin position="12"/>
        <end position="31"/>
    </location>
</feature>
<keyword evidence="3 6" id="KW-0812">Transmembrane</keyword>
<keyword evidence="5 6" id="KW-0472">Membrane</keyword>
<evidence type="ECO:0000256" key="6">
    <source>
        <dbReference type="RuleBase" id="RU369025"/>
    </source>
</evidence>
<keyword evidence="6" id="KW-0997">Cell inner membrane</keyword>
<evidence type="ECO:0000256" key="3">
    <source>
        <dbReference type="ARBA" id="ARBA00022692"/>
    </source>
</evidence>
<comment type="similarity">
    <text evidence="6">Belongs to the MscS (TC 1.A.23) family.</text>
</comment>
<dbReference type="InterPro" id="IPR010920">
    <property type="entry name" value="LSM_dom_sf"/>
</dbReference>
<reference evidence="9 10" key="1">
    <citation type="journal article" date="2018" name="Nat. Biotechnol.">
        <title>A standardized bacterial taxonomy based on genome phylogeny substantially revises the tree of life.</title>
        <authorList>
            <person name="Parks D.H."/>
            <person name="Chuvochina M."/>
            <person name="Waite D.W."/>
            <person name="Rinke C."/>
            <person name="Skarshewski A."/>
            <person name="Chaumeil P.A."/>
            <person name="Hugenholtz P."/>
        </authorList>
    </citation>
    <scope>NUCLEOTIDE SEQUENCE [LARGE SCALE GENOMIC DNA]</scope>
    <source>
        <strain evidence="9">UBA9158</strain>
    </source>
</reference>
<name>A0A3C1KSR6_9GAMM</name>
<comment type="function">
    <text evidence="6">Mechanosensitive channel that participates in the regulation of osmotic pressure changes within the cell, opening in response to stretch forces in the membrane lipid bilayer, without the need for other proteins. Contributes to normal resistance to hypoosmotic shock. Forms an ion channel of 1.0 nanosiemens conductance with a slight preference for anions.</text>
</comment>